<feature type="domain" description="ABC transporter" evidence="8">
    <location>
        <begin position="332"/>
        <end position="568"/>
    </location>
</feature>
<keyword evidence="4 10" id="KW-0067">ATP-binding</keyword>
<dbReference type="InterPro" id="IPR003593">
    <property type="entry name" value="AAA+_ATPase"/>
</dbReference>
<evidence type="ECO:0000256" key="4">
    <source>
        <dbReference type="ARBA" id="ARBA00022840"/>
    </source>
</evidence>
<keyword evidence="3" id="KW-0547">Nucleotide-binding</keyword>
<evidence type="ECO:0000256" key="2">
    <source>
        <dbReference type="ARBA" id="ARBA00022692"/>
    </source>
</evidence>
<evidence type="ECO:0000256" key="6">
    <source>
        <dbReference type="ARBA" id="ARBA00023136"/>
    </source>
</evidence>
<protein>
    <submittedName>
        <fullName evidence="10">ABC transporter ATP-binding protein/permease</fullName>
    </submittedName>
</protein>
<feature type="transmembrane region" description="Helical" evidence="7">
    <location>
        <begin position="12"/>
        <end position="36"/>
    </location>
</feature>
<feature type="transmembrane region" description="Helical" evidence="7">
    <location>
        <begin position="158"/>
        <end position="174"/>
    </location>
</feature>
<keyword evidence="6 7" id="KW-0472">Membrane</keyword>
<dbReference type="PANTHER" id="PTHR43394">
    <property type="entry name" value="ATP-DEPENDENT PERMEASE MDL1, MITOCHONDRIAL"/>
    <property type="match status" value="1"/>
</dbReference>
<proteinExistence type="predicted"/>
<organism evidence="10 11">
    <name type="scientific">Dehalobacterium formicoaceticum</name>
    <dbReference type="NCBI Taxonomy" id="51515"/>
    <lineage>
        <taxon>Bacteria</taxon>
        <taxon>Bacillati</taxon>
        <taxon>Bacillota</taxon>
        <taxon>Clostridia</taxon>
        <taxon>Eubacteriales</taxon>
        <taxon>Peptococcaceae</taxon>
        <taxon>Dehalobacterium</taxon>
    </lineage>
</organism>
<dbReference type="PROSITE" id="PS00211">
    <property type="entry name" value="ABC_TRANSPORTER_1"/>
    <property type="match status" value="1"/>
</dbReference>
<evidence type="ECO:0000259" key="8">
    <source>
        <dbReference type="PROSITE" id="PS50893"/>
    </source>
</evidence>
<reference evidence="10 11" key="1">
    <citation type="submission" date="2022-08" db="EMBL/GenBank/DDBJ databases">
        <title>Proteogenomics of the novel Dehalobacterium formicoaceticum strain EZ94 highlights a key role of methyltransferases during anaerobic dichloromethane degradation.</title>
        <authorList>
            <person name="Wasmund K."/>
        </authorList>
    </citation>
    <scope>NUCLEOTIDE SEQUENCE [LARGE SCALE GENOMIC DNA]</scope>
    <source>
        <strain evidence="10 11">EZ94</strain>
    </source>
</reference>
<keyword evidence="2 7" id="KW-0812">Transmembrane</keyword>
<dbReference type="InterPro" id="IPR036640">
    <property type="entry name" value="ABC1_TM_sf"/>
</dbReference>
<dbReference type="GO" id="GO:0005524">
    <property type="term" value="F:ATP binding"/>
    <property type="evidence" value="ECO:0007669"/>
    <property type="project" value="UniProtKB-KW"/>
</dbReference>
<feature type="domain" description="ABC transmembrane type-1" evidence="9">
    <location>
        <begin position="16"/>
        <end position="298"/>
    </location>
</feature>
<evidence type="ECO:0000256" key="3">
    <source>
        <dbReference type="ARBA" id="ARBA00022741"/>
    </source>
</evidence>
<dbReference type="SUPFAM" id="SSF90123">
    <property type="entry name" value="ABC transporter transmembrane region"/>
    <property type="match status" value="1"/>
</dbReference>
<evidence type="ECO:0000259" key="9">
    <source>
        <dbReference type="PROSITE" id="PS50929"/>
    </source>
</evidence>
<evidence type="ECO:0000256" key="7">
    <source>
        <dbReference type="SAM" id="Phobius"/>
    </source>
</evidence>
<keyword evidence="5 7" id="KW-1133">Transmembrane helix</keyword>
<gene>
    <name evidence="10" type="ORF">NVS47_02650</name>
</gene>
<dbReference type="Gene3D" id="1.20.1560.10">
    <property type="entry name" value="ABC transporter type 1, transmembrane domain"/>
    <property type="match status" value="1"/>
</dbReference>
<feature type="transmembrane region" description="Helical" evidence="7">
    <location>
        <begin position="238"/>
        <end position="260"/>
    </location>
</feature>
<dbReference type="SMART" id="SM00382">
    <property type="entry name" value="AAA"/>
    <property type="match status" value="1"/>
</dbReference>
<dbReference type="Pfam" id="PF00005">
    <property type="entry name" value="ABC_tran"/>
    <property type="match status" value="1"/>
</dbReference>
<name>A0ABT1Y408_9FIRM</name>
<dbReference type="SUPFAM" id="SSF52540">
    <property type="entry name" value="P-loop containing nucleoside triphosphate hydrolases"/>
    <property type="match status" value="1"/>
</dbReference>
<evidence type="ECO:0000313" key="10">
    <source>
        <dbReference type="EMBL" id="MCR6544421.1"/>
    </source>
</evidence>
<dbReference type="InterPro" id="IPR039421">
    <property type="entry name" value="Type_1_exporter"/>
</dbReference>
<dbReference type="PROSITE" id="PS50929">
    <property type="entry name" value="ABC_TM1F"/>
    <property type="match status" value="1"/>
</dbReference>
<evidence type="ECO:0000313" key="11">
    <source>
        <dbReference type="Proteomes" id="UP001524944"/>
    </source>
</evidence>
<feature type="transmembrane region" description="Helical" evidence="7">
    <location>
        <begin position="133"/>
        <end position="152"/>
    </location>
</feature>
<dbReference type="EMBL" id="JANPWE010000001">
    <property type="protein sequence ID" value="MCR6544421.1"/>
    <property type="molecule type" value="Genomic_DNA"/>
</dbReference>
<dbReference type="Gene3D" id="3.40.50.300">
    <property type="entry name" value="P-loop containing nucleotide triphosphate hydrolases"/>
    <property type="match status" value="1"/>
</dbReference>
<feature type="transmembrane region" description="Helical" evidence="7">
    <location>
        <begin position="272"/>
        <end position="295"/>
    </location>
</feature>
<comment type="subcellular location">
    <subcellularLocation>
        <location evidence="1">Cell membrane</location>
        <topology evidence="1">Multi-pass membrane protein</topology>
    </subcellularLocation>
</comment>
<comment type="caution">
    <text evidence="10">The sequence shown here is derived from an EMBL/GenBank/DDBJ whole genome shotgun (WGS) entry which is preliminary data.</text>
</comment>
<sequence>MLQLIKYLKPYWKTALAAPLVMMVEVVSELLLPLLMARIVDQGIALGNIPLIVQTGLMMIAVTIVGMLGGFGCSAFSSISAQNFGADLRVHVFRKVQSFSFAELDYFDTSSLITRLTNDAGQVQTFVMMLLRVMIKAPLLFTGGIIMAILVNPGLSKILLGSIPFLALILFYVIRKGIPLYTAVQKALDRVNAVVRENLAGIRVVKAFVRGNFEKQRFNQSNQQLIDSGVRAARVMGLIMPSVTLIINLSVLAVIWFGGIRVNRGNMQVGEVMAFINYMTQIMFSLMMAGFMLMMTSRAKVSGDRIQEVLSREPSIQDSQNAAEAPIRAGRIDFEKVDFRYPQGSGAPVLKDLTFTAFPGERVAILGSTGSGKSTLINLISRFYDVSSGRVLVDGRDVRDIPLEVLRHGIGLVDQKSLLFSGTVWENIRWGKGEASNDEVIAAAQMAQAHDFILALPDGYDTLLGQRGVNLSGGQKQRIAIARAIIRKAPILILDDSTSAVDAATEQLIRNGMKEGLPGTTFLIIAQRISSVMDADKILVLEDGELVASGSHDELLACCPVYQDIYDSQMGGEEITHE</sequence>
<dbReference type="RefSeq" id="WP_089609894.1">
    <property type="nucleotide sequence ID" value="NZ_CP022121.1"/>
</dbReference>
<evidence type="ECO:0000256" key="5">
    <source>
        <dbReference type="ARBA" id="ARBA00022989"/>
    </source>
</evidence>
<keyword evidence="11" id="KW-1185">Reference proteome</keyword>
<dbReference type="Proteomes" id="UP001524944">
    <property type="component" value="Unassembled WGS sequence"/>
</dbReference>
<dbReference type="PANTHER" id="PTHR43394:SF1">
    <property type="entry name" value="ATP-BINDING CASSETTE SUB-FAMILY B MEMBER 10, MITOCHONDRIAL"/>
    <property type="match status" value="1"/>
</dbReference>
<dbReference type="InterPro" id="IPR017871">
    <property type="entry name" value="ABC_transporter-like_CS"/>
</dbReference>
<dbReference type="InterPro" id="IPR003439">
    <property type="entry name" value="ABC_transporter-like_ATP-bd"/>
</dbReference>
<dbReference type="Pfam" id="PF00664">
    <property type="entry name" value="ABC_membrane"/>
    <property type="match status" value="1"/>
</dbReference>
<dbReference type="InterPro" id="IPR011527">
    <property type="entry name" value="ABC1_TM_dom"/>
</dbReference>
<dbReference type="CDD" id="cd18548">
    <property type="entry name" value="ABC_6TM_Tm287_like"/>
    <property type="match status" value="1"/>
</dbReference>
<dbReference type="PROSITE" id="PS50893">
    <property type="entry name" value="ABC_TRANSPORTER_2"/>
    <property type="match status" value="1"/>
</dbReference>
<evidence type="ECO:0000256" key="1">
    <source>
        <dbReference type="ARBA" id="ARBA00004651"/>
    </source>
</evidence>
<accession>A0ABT1Y408</accession>
<dbReference type="InterPro" id="IPR027417">
    <property type="entry name" value="P-loop_NTPase"/>
</dbReference>